<comment type="caution">
    <text evidence="1">The sequence shown here is derived from an EMBL/GenBank/DDBJ whole genome shotgun (WGS) entry which is preliminary data.</text>
</comment>
<keyword evidence="2" id="KW-1185">Reference proteome</keyword>
<evidence type="ECO:0000313" key="1">
    <source>
        <dbReference type="EMBL" id="KAK9104961.1"/>
    </source>
</evidence>
<sequence length="55" mass="6433">MKSHVAPRQQHRWVFDRRLVGVILLKHFVKLSDIFGKNVSLVTKVLRTVILSDHL</sequence>
<evidence type="ECO:0000313" key="2">
    <source>
        <dbReference type="Proteomes" id="UP001419268"/>
    </source>
</evidence>
<dbReference type="EMBL" id="JBBNAG010000009">
    <property type="protein sequence ID" value="KAK9104961.1"/>
    <property type="molecule type" value="Genomic_DNA"/>
</dbReference>
<reference evidence="1 2" key="1">
    <citation type="submission" date="2024-01" db="EMBL/GenBank/DDBJ databases">
        <title>Genome assemblies of Stephania.</title>
        <authorList>
            <person name="Yang L."/>
        </authorList>
    </citation>
    <scope>NUCLEOTIDE SEQUENCE [LARGE SCALE GENOMIC DNA]</scope>
    <source>
        <strain evidence="1">JXDWG</strain>
        <tissue evidence="1">Leaf</tissue>
    </source>
</reference>
<proteinExistence type="predicted"/>
<dbReference type="AlphaFoldDB" id="A0AAP0F450"/>
<accession>A0AAP0F450</accession>
<dbReference type="Proteomes" id="UP001419268">
    <property type="component" value="Unassembled WGS sequence"/>
</dbReference>
<name>A0AAP0F450_9MAGN</name>
<protein>
    <submittedName>
        <fullName evidence="1">Uncharacterized protein</fullName>
    </submittedName>
</protein>
<gene>
    <name evidence="1" type="ORF">Scep_021805</name>
</gene>
<organism evidence="1 2">
    <name type="scientific">Stephania cephalantha</name>
    <dbReference type="NCBI Taxonomy" id="152367"/>
    <lineage>
        <taxon>Eukaryota</taxon>
        <taxon>Viridiplantae</taxon>
        <taxon>Streptophyta</taxon>
        <taxon>Embryophyta</taxon>
        <taxon>Tracheophyta</taxon>
        <taxon>Spermatophyta</taxon>
        <taxon>Magnoliopsida</taxon>
        <taxon>Ranunculales</taxon>
        <taxon>Menispermaceae</taxon>
        <taxon>Menispermoideae</taxon>
        <taxon>Cissampelideae</taxon>
        <taxon>Stephania</taxon>
    </lineage>
</organism>